<evidence type="ECO:0000256" key="7">
    <source>
        <dbReference type="SAM" id="SignalP"/>
    </source>
</evidence>
<keyword evidence="7" id="KW-0732">Signal</keyword>
<evidence type="ECO:0000256" key="6">
    <source>
        <dbReference type="SAM" id="Phobius"/>
    </source>
</evidence>
<dbReference type="GO" id="GO:0016020">
    <property type="term" value="C:membrane"/>
    <property type="evidence" value="ECO:0007669"/>
    <property type="project" value="InterPro"/>
</dbReference>
<dbReference type="Gene3D" id="6.10.250.2930">
    <property type="match status" value="1"/>
</dbReference>
<name>A0A1A7W9Y3_9TELE</name>
<protein>
    <recommendedName>
        <fullName evidence="1">receptor protein-tyrosine kinase</fullName>
        <ecNumber evidence="1">2.7.10.1</ecNumber>
    </recommendedName>
</protein>
<dbReference type="PROSITE" id="PS51162">
    <property type="entry name" value="THYROGLOBULIN_1_2"/>
    <property type="match status" value="1"/>
</dbReference>
<keyword evidence="6" id="KW-1133">Transmembrane helix</keyword>
<dbReference type="PANTHER" id="PTHR14168">
    <property type="entry name" value="TUMOR-ASSOCIATED CALCIUM SIGNAL TRANSDUCER"/>
    <property type="match status" value="1"/>
</dbReference>
<sequence>MKLWIFLLVAGCATLVTAQCPLCNTMKWGRCEQNGSPQCSCTLLTGNGDPVNIDCSTLCWCVNSAGVRRSDKGDKNINCTTLVETYWIRFQLTHKEVSGSINDKDLKNAFGAEMKSRYSLDPSLIDDLQYDPDARMIVMDVKKPKGERTTDLGRIAYYMEKDVKVLPLFYNDTNKFITKVSGQNVGMEKILVYYVDEVAPTFTMKNLSGGIIAVIVVVVLVVVLGLLLLFFYRRQQKKKYKKTPQRELDNM</sequence>
<proteinExistence type="predicted"/>
<dbReference type="GO" id="GO:0004714">
    <property type="term" value="F:transmembrane receptor protein tyrosine kinase activity"/>
    <property type="evidence" value="ECO:0007669"/>
    <property type="project" value="UniProtKB-EC"/>
</dbReference>
<dbReference type="InterPro" id="IPR000716">
    <property type="entry name" value="Thyroglobulin_1"/>
</dbReference>
<keyword evidence="3" id="KW-0418">Kinase</keyword>
<feature type="chain" id="PRO_5008362104" description="receptor protein-tyrosine kinase" evidence="7">
    <location>
        <begin position="19"/>
        <end position="251"/>
    </location>
</feature>
<feature type="domain" description="Thyroglobulin type-1" evidence="8">
    <location>
        <begin position="28"/>
        <end position="79"/>
    </location>
</feature>
<feature type="signal peptide" evidence="7">
    <location>
        <begin position="1"/>
        <end position="18"/>
    </location>
</feature>
<comment type="caution">
    <text evidence="5">Lacks conserved residue(s) required for the propagation of feature annotation.</text>
</comment>
<dbReference type="EMBL" id="HADW01000929">
    <property type="protein sequence ID" value="SBP02329.1"/>
    <property type="molecule type" value="Transcribed_RNA"/>
</dbReference>
<evidence type="ECO:0000259" key="8">
    <source>
        <dbReference type="PROSITE" id="PS51162"/>
    </source>
</evidence>
<dbReference type="InterPro" id="IPR044912">
    <property type="entry name" value="Egfr_JX_dom"/>
</dbReference>
<reference evidence="9" key="2">
    <citation type="submission" date="2016-06" db="EMBL/GenBank/DDBJ databases">
        <title>The genome of a short-lived fish provides insights into sex chromosome evolution and the genetic control of aging.</title>
        <authorList>
            <person name="Reichwald K."/>
            <person name="Felder M."/>
            <person name="Petzold A."/>
            <person name="Koch P."/>
            <person name="Groth M."/>
            <person name="Platzer M."/>
        </authorList>
    </citation>
    <scope>NUCLEOTIDE SEQUENCE</scope>
    <source>
        <tissue evidence="9">Brain</tissue>
    </source>
</reference>
<evidence type="ECO:0000256" key="3">
    <source>
        <dbReference type="ARBA" id="ARBA00022777"/>
    </source>
</evidence>
<evidence type="ECO:0000313" key="9">
    <source>
        <dbReference type="EMBL" id="SBP02329.1"/>
    </source>
</evidence>
<dbReference type="PANTHER" id="PTHR14168:SF4">
    <property type="entry name" value="EPITHELIAL CELL ADHESION MOLECULE PRECURSOR"/>
    <property type="match status" value="1"/>
</dbReference>
<evidence type="ECO:0000256" key="1">
    <source>
        <dbReference type="ARBA" id="ARBA00011902"/>
    </source>
</evidence>
<keyword evidence="6" id="KW-0812">Transmembrane</keyword>
<evidence type="ECO:0000256" key="2">
    <source>
        <dbReference type="ARBA" id="ARBA00022679"/>
    </source>
</evidence>
<dbReference type="InterPro" id="IPR049420">
    <property type="entry name" value="EPCAM-Trop-2_C"/>
</dbReference>
<accession>A0A1A7W9Y3</accession>
<keyword evidence="2" id="KW-0808">Transferase</keyword>
<keyword evidence="6" id="KW-0472">Membrane</keyword>
<organism evidence="9">
    <name type="scientific">Iconisemion striatum</name>
    <dbReference type="NCBI Taxonomy" id="60296"/>
    <lineage>
        <taxon>Eukaryota</taxon>
        <taxon>Metazoa</taxon>
        <taxon>Chordata</taxon>
        <taxon>Craniata</taxon>
        <taxon>Vertebrata</taxon>
        <taxon>Euteleostomi</taxon>
        <taxon>Actinopterygii</taxon>
        <taxon>Neopterygii</taxon>
        <taxon>Teleostei</taxon>
        <taxon>Neoteleostei</taxon>
        <taxon>Acanthomorphata</taxon>
        <taxon>Ovalentaria</taxon>
        <taxon>Atherinomorphae</taxon>
        <taxon>Cyprinodontiformes</taxon>
        <taxon>Nothobranchiidae</taxon>
        <taxon>Iconisemion</taxon>
    </lineage>
</organism>
<dbReference type="Pfam" id="PF21283">
    <property type="entry name" value="EPCAM-Trop-2_C"/>
    <property type="match status" value="1"/>
</dbReference>
<dbReference type="AlphaFoldDB" id="A0A1A7W9Y3"/>
<reference evidence="9" key="1">
    <citation type="submission" date="2016-05" db="EMBL/GenBank/DDBJ databases">
        <authorList>
            <person name="Lavstsen T."/>
            <person name="Jespersen J.S."/>
        </authorList>
    </citation>
    <scope>NUCLEOTIDE SEQUENCE</scope>
    <source>
        <tissue evidence="9">Brain</tissue>
    </source>
</reference>
<dbReference type="InterPro" id="IPR043406">
    <property type="entry name" value="EPCAM/Trop-2"/>
</dbReference>
<evidence type="ECO:0000256" key="4">
    <source>
        <dbReference type="ARBA" id="ARBA00023137"/>
    </source>
</evidence>
<keyword evidence="4" id="KW-0829">Tyrosine-protein kinase</keyword>
<gene>
    <name evidence="9" type="primary">EPCAM</name>
</gene>
<feature type="transmembrane region" description="Helical" evidence="6">
    <location>
        <begin position="210"/>
        <end position="232"/>
    </location>
</feature>
<evidence type="ECO:0000256" key="5">
    <source>
        <dbReference type="PROSITE-ProRule" id="PRU00500"/>
    </source>
</evidence>
<dbReference type="EC" id="2.7.10.1" evidence="1"/>